<dbReference type="GO" id="GO:0016987">
    <property type="term" value="F:sigma factor activity"/>
    <property type="evidence" value="ECO:0007669"/>
    <property type="project" value="UniProtKB-KW"/>
</dbReference>
<evidence type="ECO:0000259" key="5">
    <source>
        <dbReference type="Pfam" id="PF04542"/>
    </source>
</evidence>
<keyword evidence="4" id="KW-0804">Transcription</keyword>
<sequence>MSNDAGVRNLVKRAKNRDPESFGMLYDEYVDQIFRYVYYKVGNVTESQDLTGQTFLKAFENIDSYEMRDVAFSSWLYQIAHNLIVDFFRRESKQERVPFEDNPPTVSPHGNPVEAVISDMESERLYKAMRKLTHNQREVLILKFIDNLSNAHIAEIMGVSVGAVKSTQKRGLLSLNRILGNSSEINS</sequence>
<dbReference type="InterPro" id="IPR014284">
    <property type="entry name" value="RNA_pol_sigma-70_dom"/>
</dbReference>
<comment type="similarity">
    <text evidence="1">Belongs to the sigma-70 factor family. ECF subfamily.</text>
</comment>
<dbReference type="CDD" id="cd06171">
    <property type="entry name" value="Sigma70_r4"/>
    <property type="match status" value="1"/>
</dbReference>
<feature type="domain" description="RNA polymerase sigma-70 region 2" evidence="5">
    <location>
        <begin position="25"/>
        <end position="93"/>
    </location>
</feature>
<gene>
    <name evidence="7" type="ORF">CVT63_04485</name>
</gene>
<dbReference type="EMBL" id="PHEX01000032">
    <property type="protein sequence ID" value="PKQ28096.1"/>
    <property type="molecule type" value="Genomic_DNA"/>
</dbReference>
<dbReference type="GO" id="GO:0003677">
    <property type="term" value="F:DNA binding"/>
    <property type="evidence" value="ECO:0007669"/>
    <property type="project" value="InterPro"/>
</dbReference>
<dbReference type="NCBIfam" id="TIGR02937">
    <property type="entry name" value="sigma70-ECF"/>
    <property type="match status" value="1"/>
</dbReference>
<dbReference type="InterPro" id="IPR007627">
    <property type="entry name" value="RNA_pol_sigma70_r2"/>
</dbReference>
<evidence type="ECO:0000256" key="1">
    <source>
        <dbReference type="ARBA" id="ARBA00010641"/>
    </source>
</evidence>
<proteinExistence type="inferred from homology"/>
<keyword evidence="2" id="KW-0805">Transcription regulation</keyword>
<dbReference type="Gene3D" id="1.10.1740.10">
    <property type="match status" value="1"/>
</dbReference>
<protein>
    <submittedName>
        <fullName evidence="7">RNA polymerase subunit sigma-70</fullName>
    </submittedName>
</protein>
<dbReference type="InterPro" id="IPR036388">
    <property type="entry name" value="WH-like_DNA-bd_sf"/>
</dbReference>
<evidence type="ECO:0000313" key="7">
    <source>
        <dbReference type="EMBL" id="PKQ28096.1"/>
    </source>
</evidence>
<name>A0A2N3G5V1_9ACTN</name>
<reference evidence="7 8" key="1">
    <citation type="journal article" date="2017" name="ISME J.">
        <title>Potential for microbial H2 and metal transformations associated with novel bacteria and archaea in deep terrestrial subsurface sediments.</title>
        <authorList>
            <person name="Hernsdorf A.W."/>
            <person name="Amano Y."/>
            <person name="Miyakawa K."/>
            <person name="Ise K."/>
            <person name="Suzuki Y."/>
            <person name="Anantharaman K."/>
            <person name="Probst A."/>
            <person name="Burstein D."/>
            <person name="Thomas B.C."/>
            <person name="Banfield J.F."/>
        </authorList>
    </citation>
    <scope>NUCLEOTIDE SEQUENCE [LARGE SCALE GENOMIC DNA]</scope>
    <source>
        <strain evidence="7">HGW-Actinobacteria-3</strain>
    </source>
</reference>
<dbReference type="InterPro" id="IPR039425">
    <property type="entry name" value="RNA_pol_sigma-70-like"/>
</dbReference>
<keyword evidence="3" id="KW-0731">Sigma factor</keyword>
<organism evidence="7 8">
    <name type="scientific">Candidatus Anoxymicrobium japonicum</name>
    <dbReference type="NCBI Taxonomy" id="2013648"/>
    <lineage>
        <taxon>Bacteria</taxon>
        <taxon>Bacillati</taxon>
        <taxon>Actinomycetota</taxon>
        <taxon>Candidatus Geothermincolia</taxon>
        <taxon>Candidatus Geothermincolales</taxon>
        <taxon>Candidatus Anoxymicrobiaceae</taxon>
        <taxon>Candidatus Anoxymicrobium</taxon>
    </lineage>
</organism>
<feature type="domain" description="RNA polymerase sigma factor 70 region 4 type 2" evidence="6">
    <location>
        <begin position="123"/>
        <end position="173"/>
    </location>
</feature>
<dbReference type="AlphaFoldDB" id="A0A2N3G5V1"/>
<evidence type="ECO:0000256" key="4">
    <source>
        <dbReference type="ARBA" id="ARBA00023163"/>
    </source>
</evidence>
<evidence type="ECO:0000256" key="2">
    <source>
        <dbReference type="ARBA" id="ARBA00023015"/>
    </source>
</evidence>
<dbReference type="Proteomes" id="UP000233654">
    <property type="component" value="Unassembled WGS sequence"/>
</dbReference>
<dbReference type="GO" id="GO:0006352">
    <property type="term" value="P:DNA-templated transcription initiation"/>
    <property type="evidence" value="ECO:0007669"/>
    <property type="project" value="InterPro"/>
</dbReference>
<dbReference type="Pfam" id="PF08281">
    <property type="entry name" value="Sigma70_r4_2"/>
    <property type="match status" value="1"/>
</dbReference>
<dbReference type="InterPro" id="IPR013324">
    <property type="entry name" value="RNA_pol_sigma_r3/r4-like"/>
</dbReference>
<dbReference type="SUPFAM" id="SSF88946">
    <property type="entry name" value="Sigma2 domain of RNA polymerase sigma factors"/>
    <property type="match status" value="1"/>
</dbReference>
<dbReference type="Gene3D" id="1.10.10.10">
    <property type="entry name" value="Winged helix-like DNA-binding domain superfamily/Winged helix DNA-binding domain"/>
    <property type="match status" value="1"/>
</dbReference>
<dbReference type="InterPro" id="IPR013249">
    <property type="entry name" value="RNA_pol_sigma70_r4_t2"/>
</dbReference>
<dbReference type="SUPFAM" id="SSF88659">
    <property type="entry name" value="Sigma3 and sigma4 domains of RNA polymerase sigma factors"/>
    <property type="match status" value="1"/>
</dbReference>
<dbReference type="PANTHER" id="PTHR43133:SF57">
    <property type="entry name" value="RNA POLYMERASE SIGMA-70 FACTOR"/>
    <property type="match status" value="1"/>
</dbReference>
<accession>A0A2N3G5V1</accession>
<comment type="caution">
    <text evidence="7">The sequence shown here is derived from an EMBL/GenBank/DDBJ whole genome shotgun (WGS) entry which is preliminary data.</text>
</comment>
<evidence type="ECO:0000259" key="6">
    <source>
        <dbReference type="Pfam" id="PF08281"/>
    </source>
</evidence>
<evidence type="ECO:0000256" key="3">
    <source>
        <dbReference type="ARBA" id="ARBA00023082"/>
    </source>
</evidence>
<evidence type="ECO:0000313" key="8">
    <source>
        <dbReference type="Proteomes" id="UP000233654"/>
    </source>
</evidence>
<dbReference type="InterPro" id="IPR013325">
    <property type="entry name" value="RNA_pol_sigma_r2"/>
</dbReference>
<dbReference type="PANTHER" id="PTHR43133">
    <property type="entry name" value="RNA POLYMERASE ECF-TYPE SIGMA FACTO"/>
    <property type="match status" value="1"/>
</dbReference>
<dbReference type="Pfam" id="PF04542">
    <property type="entry name" value="Sigma70_r2"/>
    <property type="match status" value="1"/>
</dbReference>